<dbReference type="InterPro" id="IPR011010">
    <property type="entry name" value="DNA_brk_join_enz"/>
</dbReference>
<name>A0A5J4PHT2_9ZZZZ</name>
<reference evidence="4" key="1">
    <citation type="submission" date="2019-03" db="EMBL/GenBank/DDBJ databases">
        <title>Single cell metagenomics reveals metabolic interactions within the superorganism composed of flagellate Streblomastix strix and complex community of Bacteroidetes bacteria on its surface.</title>
        <authorList>
            <person name="Treitli S.C."/>
            <person name="Kolisko M."/>
            <person name="Husnik F."/>
            <person name="Keeling P."/>
            <person name="Hampl V."/>
        </authorList>
    </citation>
    <scope>NUCLEOTIDE SEQUENCE</scope>
    <source>
        <strain evidence="4">STM</strain>
    </source>
</reference>
<feature type="domain" description="Arm DNA-binding" evidence="3">
    <location>
        <begin position="9"/>
        <end position="96"/>
    </location>
</feature>
<dbReference type="GO" id="GO:0003677">
    <property type="term" value="F:DNA binding"/>
    <property type="evidence" value="ECO:0007669"/>
    <property type="project" value="UniProtKB-KW"/>
</dbReference>
<dbReference type="Gene3D" id="1.10.150.130">
    <property type="match status" value="1"/>
</dbReference>
<gene>
    <name evidence="4" type="ORF">EZS27_039934</name>
</gene>
<dbReference type="EMBL" id="SNRY01008514">
    <property type="protein sequence ID" value="KAA6308390.1"/>
    <property type="molecule type" value="Genomic_DNA"/>
</dbReference>
<proteinExistence type="predicted"/>
<dbReference type="InterPro" id="IPR025269">
    <property type="entry name" value="SAM-like_dom"/>
</dbReference>
<evidence type="ECO:0000256" key="1">
    <source>
        <dbReference type="ARBA" id="ARBA00023125"/>
    </source>
</evidence>
<accession>A0A5J4PHT2</accession>
<dbReference type="InterPro" id="IPR010998">
    <property type="entry name" value="Integrase_recombinase_N"/>
</dbReference>
<organism evidence="4">
    <name type="scientific">termite gut metagenome</name>
    <dbReference type="NCBI Taxonomy" id="433724"/>
    <lineage>
        <taxon>unclassified sequences</taxon>
        <taxon>metagenomes</taxon>
        <taxon>organismal metagenomes</taxon>
    </lineage>
</organism>
<dbReference type="SUPFAM" id="SSF56349">
    <property type="entry name" value="DNA breaking-rejoining enzymes"/>
    <property type="match status" value="1"/>
</dbReference>
<evidence type="ECO:0000313" key="4">
    <source>
        <dbReference type="EMBL" id="KAA6308390.1"/>
    </source>
</evidence>
<dbReference type="AlphaFoldDB" id="A0A5J4PHT2"/>
<keyword evidence="1" id="KW-0238">DNA-binding</keyword>
<evidence type="ECO:0008006" key="5">
    <source>
        <dbReference type="Google" id="ProtNLM"/>
    </source>
</evidence>
<protein>
    <recommendedName>
        <fullName evidence="5">Tyrosine recombinase XerC</fullName>
    </recommendedName>
</protein>
<feature type="domain" description="Phage integrase SAM-like" evidence="2">
    <location>
        <begin position="108"/>
        <end position="213"/>
    </location>
</feature>
<dbReference type="InterPro" id="IPR035386">
    <property type="entry name" value="Arm-DNA-bind_5"/>
</dbReference>
<evidence type="ECO:0000259" key="3">
    <source>
        <dbReference type="Pfam" id="PF17293"/>
    </source>
</evidence>
<feature type="non-terminal residue" evidence="4">
    <location>
        <position position="227"/>
    </location>
</feature>
<evidence type="ECO:0000259" key="2">
    <source>
        <dbReference type="Pfam" id="PF13102"/>
    </source>
</evidence>
<dbReference type="Pfam" id="PF13102">
    <property type="entry name" value="Phage_int_SAM_5"/>
    <property type="match status" value="1"/>
</dbReference>
<dbReference type="Pfam" id="PF17293">
    <property type="entry name" value="Arm-DNA-bind_5"/>
    <property type="match status" value="1"/>
</dbReference>
<sequence length="227" mass="27003">MRSTFKVLFFLKRDKLKTNGLIPLFCRITVDGKEARFGMKCDVNPKYWDVETGRSTGRTAEVVKTNALVDNTKAAIYKIYRELQERDNYVTAEKVKNVFLGIEAKQQTLLELFDCHNKERKLQVNINLSKSTYSRYCVVRKLVEDFILYKYNLHDIPVKEVNHQFLSDFETYLLTMHTYSKNTVVAMMKKFRHIIEIALNKEWIYRNPFKEFKLQWQKVDRGYLTQA</sequence>
<comment type="caution">
    <text evidence="4">The sequence shown here is derived from an EMBL/GenBank/DDBJ whole genome shotgun (WGS) entry which is preliminary data.</text>
</comment>